<evidence type="ECO:0000313" key="2">
    <source>
        <dbReference type="EMBL" id="QRO78605.1"/>
    </source>
</evidence>
<dbReference type="RefSeq" id="WP_035971448.1">
    <property type="nucleotide sequence ID" value="NZ_CP033840.1"/>
</dbReference>
<keyword evidence="3" id="KW-1185">Reference proteome</keyword>
<accession>A0A892I675</accession>
<evidence type="ECO:0000256" key="1">
    <source>
        <dbReference type="SAM" id="MobiDB-lite"/>
    </source>
</evidence>
<protein>
    <submittedName>
        <fullName evidence="2">Uncharacterized protein</fullName>
    </submittedName>
</protein>
<gene>
    <name evidence="2" type="ORF">I6K02_06815</name>
</gene>
<organism evidence="2 3">
    <name type="scientific">Burkholderia dolosa</name>
    <dbReference type="NCBI Taxonomy" id="152500"/>
    <lineage>
        <taxon>Bacteria</taxon>
        <taxon>Pseudomonadati</taxon>
        <taxon>Pseudomonadota</taxon>
        <taxon>Betaproteobacteria</taxon>
        <taxon>Burkholderiales</taxon>
        <taxon>Burkholderiaceae</taxon>
        <taxon>Burkholderia</taxon>
        <taxon>Burkholderia cepacia complex</taxon>
    </lineage>
</organism>
<feature type="region of interest" description="Disordered" evidence="1">
    <location>
        <begin position="68"/>
        <end position="87"/>
    </location>
</feature>
<dbReference type="Proteomes" id="UP000625568">
    <property type="component" value="Chromosome 1"/>
</dbReference>
<dbReference type="GeneID" id="93126326"/>
<dbReference type="AlphaFoldDB" id="A0A892I675"/>
<dbReference type="EMBL" id="CP069482">
    <property type="protein sequence ID" value="QRO78605.1"/>
    <property type="molecule type" value="Genomic_DNA"/>
</dbReference>
<sequence length="87" mass="9291">MPQKCGDKHATSRVSIGVRADRAVAAATGSRRDRGDGFIAGGVPDKKRAALRCSSIDRDRTMIHDTAIAGDSDDADERPRAVTDVRL</sequence>
<evidence type="ECO:0000313" key="3">
    <source>
        <dbReference type="Proteomes" id="UP000625568"/>
    </source>
</evidence>
<feature type="compositionally biased region" description="Basic and acidic residues" evidence="1">
    <location>
        <begin position="77"/>
        <end position="87"/>
    </location>
</feature>
<reference evidence="2 3" key="1">
    <citation type="submission" date="2021-02" db="EMBL/GenBank/DDBJ databases">
        <title>FDA dAtabase for Regulatory Grade micrObial Sequences (FDA-ARGOS): Supporting development and validation of Infectious Disease Dx tests.</title>
        <authorList>
            <person name="Minogue T."/>
            <person name="Wolcott M."/>
            <person name="Wasieloski L."/>
            <person name="Aguilar W."/>
            <person name="Moore D."/>
            <person name="Jaissle J."/>
            <person name="Tallon L."/>
            <person name="Sadzewicz L."/>
            <person name="Zhao X."/>
            <person name="Boylan J."/>
            <person name="Ott S."/>
            <person name="Bowen H."/>
            <person name="Vavikolanu K."/>
            <person name="Mehta A."/>
            <person name="Aluvathingal J."/>
            <person name="Nadendla S."/>
            <person name="Yan Y."/>
            <person name="Sichtig H."/>
        </authorList>
    </citation>
    <scope>NUCLEOTIDE SEQUENCE [LARGE SCALE GENOMIC DNA]</scope>
    <source>
        <strain evidence="2 3">FDAARGOS_1272</strain>
    </source>
</reference>
<name>A0A892I675_9BURK</name>
<proteinExistence type="predicted"/>